<keyword evidence="2" id="KW-0472">Membrane</keyword>
<protein>
    <submittedName>
        <fullName evidence="3">(Atlantic silverside) hypothetical protein</fullName>
    </submittedName>
</protein>
<evidence type="ECO:0000313" key="4">
    <source>
        <dbReference type="Proteomes" id="UP000677803"/>
    </source>
</evidence>
<keyword evidence="4" id="KW-1185">Reference proteome</keyword>
<feature type="compositionally biased region" description="Basic and acidic residues" evidence="1">
    <location>
        <begin position="229"/>
        <end position="241"/>
    </location>
</feature>
<sequence length="432" mass="47171">DVEEGDLDARLYEEADQLDAVAELGLVLALALLAVRHVHDHHERRAGDEDELQGPQADVGDGEEVVVADVGAAGLLGVAVEVLLLVAPHPLRRHHVHHHPEHEHHRQPYAPKRRGVLVHPAEEGLKGLPVHALGRHIAGPETHRFRSSRLILERRGCAPTCQDWQAFLLSYLGSLFSVSQDTATLYEGAGVSGVFLPISFRVLDSIRLFPLDKAVEDFKDGEEDAGQAGDHHEDGEDPLLRGPRDEAVHLVGTGLLLTLDERGEVVALVDVVEQVDEGGVDGYFEEQREDVGPPQASALFARVLVETLAVLAVLVPVLFFPFLPVGHVHHHQERRTGDEYELQGPQADVGHGEEVVIADVVAPGLSCVTFEVFLFIAPDLLCCHDKHHDSEEKYDGEPHSPESCGVLIHPAEEALEECPVHDEVCSQSVFSA</sequence>
<proteinExistence type="predicted"/>
<evidence type="ECO:0000256" key="2">
    <source>
        <dbReference type="SAM" id="Phobius"/>
    </source>
</evidence>
<gene>
    <name evidence="3" type="ORF">MMEN_LOCUS3037</name>
</gene>
<accession>A0A8S4AHU1</accession>
<dbReference type="OrthoDB" id="8954273at2759"/>
<evidence type="ECO:0000256" key="1">
    <source>
        <dbReference type="SAM" id="MobiDB-lite"/>
    </source>
</evidence>
<reference evidence="3" key="1">
    <citation type="submission" date="2021-05" db="EMBL/GenBank/DDBJ databases">
        <authorList>
            <person name="Tigano A."/>
        </authorList>
    </citation>
    <scope>NUCLEOTIDE SEQUENCE</scope>
</reference>
<dbReference type="AlphaFoldDB" id="A0A8S4AHU1"/>
<keyword evidence="2" id="KW-0812">Transmembrane</keyword>
<comment type="caution">
    <text evidence="3">The sequence shown here is derived from an EMBL/GenBank/DDBJ whole genome shotgun (WGS) entry which is preliminary data.</text>
</comment>
<dbReference type="Proteomes" id="UP000677803">
    <property type="component" value="Unassembled WGS sequence"/>
</dbReference>
<feature type="transmembrane region" description="Helical" evidence="2">
    <location>
        <begin position="303"/>
        <end position="323"/>
    </location>
</feature>
<name>A0A8S4AHU1_9TELE</name>
<dbReference type="EMBL" id="CAJRST010002224">
    <property type="protein sequence ID" value="CAG5866298.1"/>
    <property type="molecule type" value="Genomic_DNA"/>
</dbReference>
<evidence type="ECO:0000313" key="3">
    <source>
        <dbReference type="EMBL" id="CAG5866298.1"/>
    </source>
</evidence>
<feature type="non-terminal residue" evidence="3">
    <location>
        <position position="1"/>
    </location>
</feature>
<keyword evidence="2" id="KW-1133">Transmembrane helix</keyword>
<organism evidence="3 4">
    <name type="scientific">Menidia menidia</name>
    <name type="common">Atlantic silverside</name>
    <dbReference type="NCBI Taxonomy" id="238744"/>
    <lineage>
        <taxon>Eukaryota</taxon>
        <taxon>Metazoa</taxon>
        <taxon>Chordata</taxon>
        <taxon>Craniata</taxon>
        <taxon>Vertebrata</taxon>
        <taxon>Euteleostomi</taxon>
        <taxon>Actinopterygii</taxon>
        <taxon>Neopterygii</taxon>
        <taxon>Teleostei</taxon>
        <taxon>Neoteleostei</taxon>
        <taxon>Acanthomorphata</taxon>
        <taxon>Ovalentaria</taxon>
        <taxon>Atherinomorphae</taxon>
        <taxon>Atheriniformes</taxon>
        <taxon>Atherinopsidae</taxon>
        <taxon>Menidiinae</taxon>
        <taxon>Menidia</taxon>
    </lineage>
</organism>
<feature type="region of interest" description="Disordered" evidence="1">
    <location>
        <begin position="220"/>
        <end position="241"/>
    </location>
</feature>